<gene>
    <name evidence="5" type="ORF">DW352_21300</name>
</gene>
<dbReference type="InterPro" id="IPR016032">
    <property type="entry name" value="Sig_transdc_resp-reg_C-effctor"/>
</dbReference>
<feature type="domain" description="HTH luxR-type" evidence="4">
    <location>
        <begin position="41"/>
        <end position="106"/>
    </location>
</feature>
<dbReference type="AlphaFoldDB" id="A0A346A4R3"/>
<dbReference type="PANTHER" id="PTHR44688:SF16">
    <property type="entry name" value="DNA-BINDING TRANSCRIPTIONAL ACTIVATOR DEVR_DOSR"/>
    <property type="match status" value="1"/>
</dbReference>
<dbReference type="PRINTS" id="PR00038">
    <property type="entry name" value="HTHLUXR"/>
</dbReference>
<dbReference type="PANTHER" id="PTHR44688">
    <property type="entry name" value="DNA-BINDING TRANSCRIPTIONAL ACTIVATOR DEVR_DOSR"/>
    <property type="match status" value="1"/>
</dbReference>
<dbReference type="PROSITE" id="PS50043">
    <property type="entry name" value="HTH_LUXR_2"/>
    <property type="match status" value="1"/>
</dbReference>
<sequence length="124" mass="13549">MSGDGRVMILASSRQCSIQPPMRESREIEVLPAKNGGGCASSRLHPRLSGRETQILDGLVRGQTNKVIARACDITEATVKVHMKSILRKIKVTNRTQAAIWALEHGYSADEIKDRLLRAAEGAV</sequence>
<name>A0A346A4R3_9HYPH</name>
<dbReference type="InterPro" id="IPR036388">
    <property type="entry name" value="WH-like_DNA-bd_sf"/>
</dbReference>
<keyword evidence="3" id="KW-0804">Transcription</keyword>
<evidence type="ECO:0000256" key="1">
    <source>
        <dbReference type="ARBA" id="ARBA00023015"/>
    </source>
</evidence>
<evidence type="ECO:0000256" key="3">
    <source>
        <dbReference type="ARBA" id="ARBA00023163"/>
    </source>
</evidence>
<dbReference type="OrthoDB" id="7826527at2"/>
<dbReference type="InterPro" id="IPR000792">
    <property type="entry name" value="Tscrpt_reg_LuxR_C"/>
</dbReference>
<dbReference type="SMART" id="SM00421">
    <property type="entry name" value="HTH_LUXR"/>
    <property type="match status" value="1"/>
</dbReference>
<reference evidence="5 6" key="1">
    <citation type="submission" date="2018-07" db="EMBL/GenBank/DDBJ databases">
        <authorList>
            <person name="Quirk P.G."/>
            <person name="Krulwich T.A."/>
        </authorList>
    </citation>
    <scope>NUCLEOTIDE SEQUENCE [LARGE SCALE GENOMIC DNA]</scope>
    <source>
        <strain evidence="5 6">CC-BB4</strain>
    </source>
</reference>
<proteinExistence type="predicted"/>
<evidence type="ECO:0000259" key="4">
    <source>
        <dbReference type="PROSITE" id="PS50043"/>
    </source>
</evidence>
<dbReference type="CDD" id="cd06170">
    <property type="entry name" value="LuxR_C_like"/>
    <property type="match status" value="1"/>
</dbReference>
<dbReference type="PROSITE" id="PS00622">
    <property type="entry name" value="HTH_LUXR_1"/>
    <property type="match status" value="1"/>
</dbReference>
<protein>
    <submittedName>
        <fullName evidence="5">DNA-binding response regulator</fullName>
    </submittedName>
</protein>
<dbReference type="EMBL" id="CP031417">
    <property type="protein sequence ID" value="AXK84160.1"/>
    <property type="molecule type" value="Genomic_DNA"/>
</dbReference>
<dbReference type="Proteomes" id="UP000254889">
    <property type="component" value="Chromosome"/>
</dbReference>
<evidence type="ECO:0000313" key="6">
    <source>
        <dbReference type="Proteomes" id="UP000254889"/>
    </source>
</evidence>
<organism evidence="5 6">
    <name type="scientific">Pseudolabrys taiwanensis</name>
    <dbReference type="NCBI Taxonomy" id="331696"/>
    <lineage>
        <taxon>Bacteria</taxon>
        <taxon>Pseudomonadati</taxon>
        <taxon>Pseudomonadota</taxon>
        <taxon>Alphaproteobacteria</taxon>
        <taxon>Hyphomicrobiales</taxon>
        <taxon>Xanthobacteraceae</taxon>
        <taxon>Pseudolabrys</taxon>
    </lineage>
</organism>
<keyword evidence="2 5" id="KW-0238">DNA-binding</keyword>
<dbReference type="KEGG" id="ptaw:DW352_21300"/>
<dbReference type="Pfam" id="PF00196">
    <property type="entry name" value="GerE"/>
    <property type="match status" value="1"/>
</dbReference>
<dbReference type="SUPFAM" id="SSF46894">
    <property type="entry name" value="C-terminal effector domain of the bipartite response regulators"/>
    <property type="match status" value="1"/>
</dbReference>
<evidence type="ECO:0000256" key="2">
    <source>
        <dbReference type="ARBA" id="ARBA00023125"/>
    </source>
</evidence>
<evidence type="ECO:0000313" key="5">
    <source>
        <dbReference type="EMBL" id="AXK84160.1"/>
    </source>
</evidence>
<accession>A0A346A4R3</accession>
<keyword evidence="6" id="KW-1185">Reference proteome</keyword>
<dbReference type="Gene3D" id="1.10.10.10">
    <property type="entry name" value="Winged helix-like DNA-binding domain superfamily/Winged helix DNA-binding domain"/>
    <property type="match status" value="1"/>
</dbReference>
<dbReference type="GO" id="GO:0003677">
    <property type="term" value="F:DNA binding"/>
    <property type="evidence" value="ECO:0007669"/>
    <property type="project" value="UniProtKB-KW"/>
</dbReference>
<keyword evidence="1" id="KW-0805">Transcription regulation</keyword>
<dbReference type="GO" id="GO:0006355">
    <property type="term" value="P:regulation of DNA-templated transcription"/>
    <property type="evidence" value="ECO:0007669"/>
    <property type="project" value="InterPro"/>
</dbReference>